<evidence type="ECO:0000256" key="4">
    <source>
        <dbReference type="ARBA" id="ARBA00023024"/>
    </source>
</evidence>
<gene>
    <name evidence="14" type="ORF">DFH08DRAFT_147912</name>
</gene>
<dbReference type="Pfam" id="PF00704">
    <property type="entry name" value="Glyco_hydro_18"/>
    <property type="match status" value="1"/>
</dbReference>
<evidence type="ECO:0000256" key="1">
    <source>
        <dbReference type="ARBA" id="ARBA00000822"/>
    </source>
</evidence>
<dbReference type="SUPFAM" id="SSF57016">
    <property type="entry name" value="Plant lectins/antimicrobial peptides"/>
    <property type="match status" value="1"/>
</dbReference>
<dbReference type="PROSITE" id="PS01095">
    <property type="entry name" value="GH18_1"/>
    <property type="match status" value="1"/>
</dbReference>
<dbReference type="InterPro" id="IPR017853">
    <property type="entry name" value="GH"/>
</dbReference>
<comment type="caution">
    <text evidence="14">The sequence shown here is derived from an EMBL/GenBank/DDBJ whole genome shotgun (WGS) entry which is preliminary data.</text>
</comment>
<dbReference type="InterPro" id="IPR036861">
    <property type="entry name" value="Endochitinase-like_sf"/>
</dbReference>
<dbReference type="SUPFAM" id="SSF51445">
    <property type="entry name" value="(Trans)glycosidases"/>
    <property type="match status" value="1"/>
</dbReference>
<dbReference type="InterPro" id="IPR029070">
    <property type="entry name" value="Chitinase_insertion_sf"/>
</dbReference>
<dbReference type="Gene3D" id="3.10.50.10">
    <property type="match status" value="1"/>
</dbReference>
<feature type="compositionally biased region" description="Low complexity" evidence="10">
    <location>
        <begin position="747"/>
        <end position="756"/>
    </location>
</feature>
<dbReference type="SMART" id="SM00270">
    <property type="entry name" value="ChtBD1"/>
    <property type="match status" value="2"/>
</dbReference>
<proteinExistence type="predicted"/>
<evidence type="ECO:0000256" key="9">
    <source>
        <dbReference type="RuleBase" id="RU000489"/>
    </source>
</evidence>
<evidence type="ECO:0000256" key="7">
    <source>
        <dbReference type="ARBA" id="ARBA00023326"/>
    </source>
</evidence>
<protein>
    <recommendedName>
        <fullName evidence="16">Chitinase</fullName>
    </recommendedName>
</protein>
<evidence type="ECO:0000256" key="3">
    <source>
        <dbReference type="ARBA" id="ARBA00022801"/>
    </source>
</evidence>
<evidence type="ECO:0000313" key="14">
    <source>
        <dbReference type="EMBL" id="KAJ7348286.1"/>
    </source>
</evidence>
<dbReference type="Gene3D" id="3.30.60.10">
    <property type="entry name" value="Endochitinase-like"/>
    <property type="match status" value="1"/>
</dbReference>
<accession>A0AAD7A2W3</accession>
<evidence type="ECO:0000256" key="6">
    <source>
        <dbReference type="ARBA" id="ARBA00023295"/>
    </source>
</evidence>
<sequence length="1637" mass="178473">MKPLSTLVIPTILFSLFASVLSQDTPTNATSLPLGSCTPDIPCSNGACCNGGSGFCGFGDKFCGVGVCTSNCDAKAECGPDALPENQNCPLNVCCSKFGFCGTTTDFCEDGCQSGCDDVPIPSCGTNQESALTRRIGYYEAWADSRGCMSYSPEKISAETLTHINFAFALISSSFKVVEMTKGDSDLWKRTTALKSRNPTLKVFLSIGGWTFNDPPNSKIFSNMVGSGANTKTFISSLLSVFETYGFDGLDVDWEYPGANDRGGIPADTKNYVTFMAAVKKAFSGPGYGLTFTAPSSYWYLQYFDLPGLLKHADWVNVMTYDLHGTWDREDHWIGPIVGAHTNLTEIDAAFKLYWRVGVDPKQMVMGLGFYGRSFTLTSADCQDPGCVWASGAKAGPCSGQSGILMYNEIQSILNQSPDSGAEARMPVFDEDAAVKYVVWDSNQWVSFDDSESFAIKMNYANDHCIGGTMIWSMDQDDDSYTALKGLYPGIDAAGGGDIEKNDKCIISDCDVSSCGNGFNKMGVTQEDPLSPGKRCDRLICCPQNNSPSSCTWRGGDSSPCNPTCHPGEDTLTTQTCESGGSQAFCCELDSTLAQYCTYFDCTDSGSATCEDNSSQTLFTTGIKGALGMTRDFCQDVNQNCPPTCDNGQVKPFCCEKEIPYEHCEWHGSPPLCQDNACPLGQILLTTDIQGDASQPCSGSGTRSYCCHLSGYDLEQVPFHDIFPDTVPEGSLDFEEEFDPDEGVKEGSTGSGTSSSLPNDDNENDTAFGEVFIDSPKASSVSSLDLKTNWVITSCNPGSDQPQSVLAYCSTSLPDSECSHVMIGGAEHTIVKMPQNCGRGPYARIASLTPHSNQDILSPYHQSKKPATEKVYELQFDYNFAAIPASNGPIYMRADVTDMPDYWDTVVESPPERKRWLKERGLEKRWWGSFKNWLSKMTSVEKDTSVSRNFHWSDTWTIFHKEVSCPGPPSFEASIDVSLTGQASLNSRYGFYLQATVVPPSVQAAYLYFSADAKAHGQFTLKGEAVVQYDSSNIQFVSFGFPGLYYPGLLTVGPTLTLNGYITGHISVSGEFTSSVDYTFPSVNFNLGKTDPDVTSNPVTPTDFQSGLHFSVGYNVELSGDLSIHVVPSIQLGISVLGGAVIDAQAFVDVDLYTGVRINGSVSNAIAPNFCIGAYYGVRVDAGLTGNVLYWETGPLAMNFYNNEQEIYGQCFSSRTEAVTIDDRGVPQIEMFGGTIPEIQPSSFGPAYLEQKNATHSQMILPRSVDGLEKRGSVPFLPGFLNCPDVDDHIGADGTDNDPYSDLNLNTLDDAFERRAFEDELDTVWGSPDGTSNDTLTSRGIFVKVSQCPKVSFNALAYNQLAFQYFDLQNPTAANLDPTFGPRTTPAPGFKPTTYGREHIYELQLISDFMSNLAQQTALWQPVNKDFCTWLNQNVIKLAMVPNLLQCFPYNARILSATSSNPYMPWLEGVANGMKANVIHGNKLASSSTWKKYTFTKKLSVMRSTAGLASYMNHPDVRESFITQSNCMKNEWNTWYTTYSQTNGVTVAGGMNGIYTNFIRGVMSQFSTRLVAGLEDMISFWDDAVAEIDPNKPAPMVSLNFGVAVGSTPASLNVQGLDLSPLENFILRNGLTWWTRL</sequence>
<keyword evidence="8" id="KW-1015">Disulfide bond</keyword>
<keyword evidence="7" id="KW-0624">Polysaccharide degradation</keyword>
<feature type="chain" id="PRO_5042211088" description="Chitinase" evidence="11">
    <location>
        <begin position="23"/>
        <end position="1637"/>
    </location>
</feature>
<evidence type="ECO:0000256" key="10">
    <source>
        <dbReference type="SAM" id="MobiDB-lite"/>
    </source>
</evidence>
<dbReference type="Pfam" id="PF00187">
    <property type="entry name" value="Chitin_bind_1"/>
    <property type="match status" value="1"/>
</dbReference>
<feature type="domain" description="Chitin-binding type-1" evidence="12">
    <location>
        <begin position="75"/>
        <end position="118"/>
    </location>
</feature>
<evidence type="ECO:0000256" key="2">
    <source>
        <dbReference type="ARBA" id="ARBA00022669"/>
    </source>
</evidence>
<dbReference type="EMBL" id="JARIHO010000017">
    <property type="protein sequence ID" value="KAJ7348286.1"/>
    <property type="molecule type" value="Genomic_DNA"/>
</dbReference>
<keyword evidence="5" id="KW-0119">Carbohydrate metabolism</keyword>
<feature type="disulfide bond" evidence="8">
    <location>
        <begin position="89"/>
        <end position="101"/>
    </location>
</feature>
<keyword evidence="15" id="KW-1185">Reference proteome</keyword>
<dbReference type="InterPro" id="IPR050314">
    <property type="entry name" value="Glycosyl_Hydrlase_18"/>
</dbReference>
<evidence type="ECO:0000256" key="11">
    <source>
        <dbReference type="SAM" id="SignalP"/>
    </source>
</evidence>
<dbReference type="InterPro" id="IPR001002">
    <property type="entry name" value="Chitin-bd_1"/>
</dbReference>
<feature type="compositionally biased region" description="Acidic residues" evidence="10">
    <location>
        <begin position="732"/>
        <end position="741"/>
    </location>
</feature>
<feature type="region of interest" description="Disordered" evidence="10">
    <location>
        <begin position="725"/>
        <end position="767"/>
    </location>
</feature>
<evidence type="ECO:0000259" key="12">
    <source>
        <dbReference type="PROSITE" id="PS50941"/>
    </source>
</evidence>
<dbReference type="InterPro" id="IPR001223">
    <property type="entry name" value="Glyco_hydro18_cat"/>
</dbReference>
<dbReference type="GO" id="GO:0000272">
    <property type="term" value="P:polysaccharide catabolic process"/>
    <property type="evidence" value="ECO:0007669"/>
    <property type="project" value="UniProtKB-KW"/>
</dbReference>
<dbReference type="InterPro" id="IPR018371">
    <property type="entry name" value="Chitin-binding_1_CS"/>
</dbReference>
<keyword evidence="4" id="KW-0146">Chitin degradation</keyword>
<evidence type="ECO:0000256" key="5">
    <source>
        <dbReference type="ARBA" id="ARBA00023277"/>
    </source>
</evidence>
<feature type="domain" description="GH18" evidence="13">
    <location>
        <begin position="133"/>
        <end position="494"/>
    </location>
</feature>
<evidence type="ECO:0000313" key="15">
    <source>
        <dbReference type="Proteomes" id="UP001218218"/>
    </source>
</evidence>
<evidence type="ECO:0008006" key="16">
    <source>
        <dbReference type="Google" id="ProtNLM"/>
    </source>
</evidence>
<evidence type="ECO:0000256" key="8">
    <source>
        <dbReference type="PROSITE-ProRule" id="PRU00261"/>
    </source>
</evidence>
<dbReference type="CDD" id="cd00035">
    <property type="entry name" value="ChtBD1"/>
    <property type="match status" value="1"/>
</dbReference>
<keyword evidence="6 9" id="KW-0326">Glycosidase</keyword>
<dbReference type="PROSITE" id="PS00026">
    <property type="entry name" value="CHIT_BIND_I_1"/>
    <property type="match status" value="1"/>
</dbReference>
<comment type="catalytic activity">
    <reaction evidence="1">
        <text>Random endo-hydrolysis of N-acetyl-beta-D-glucosaminide (1-&gt;4)-beta-linkages in chitin and chitodextrins.</text>
        <dbReference type="EC" id="3.2.1.14"/>
    </reaction>
</comment>
<keyword evidence="3 9" id="KW-0378">Hydrolase</keyword>
<dbReference type="PROSITE" id="PS50941">
    <property type="entry name" value="CHIT_BIND_I_2"/>
    <property type="match status" value="1"/>
</dbReference>
<feature type="signal peptide" evidence="11">
    <location>
        <begin position="1"/>
        <end position="22"/>
    </location>
</feature>
<dbReference type="PANTHER" id="PTHR11177">
    <property type="entry name" value="CHITINASE"/>
    <property type="match status" value="1"/>
</dbReference>
<keyword evidence="2 8" id="KW-0147">Chitin-binding</keyword>
<dbReference type="PANTHER" id="PTHR11177:SF333">
    <property type="entry name" value="CHITINASE"/>
    <property type="match status" value="1"/>
</dbReference>
<comment type="caution">
    <text evidence="8">Lacks conserved residue(s) required for the propagation of feature annotation.</text>
</comment>
<dbReference type="SUPFAM" id="SSF54556">
    <property type="entry name" value="Chitinase insertion domain"/>
    <property type="match status" value="1"/>
</dbReference>
<dbReference type="InterPro" id="IPR001579">
    <property type="entry name" value="Glyco_hydro_18_chit_AS"/>
</dbReference>
<organism evidence="14 15">
    <name type="scientific">Mycena albidolilacea</name>
    <dbReference type="NCBI Taxonomy" id="1033008"/>
    <lineage>
        <taxon>Eukaryota</taxon>
        <taxon>Fungi</taxon>
        <taxon>Dikarya</taxon>
        <taxon>Basidiomycota</taxon>
        <taxon>Agaricomycotina</taxon>
        <taxon>Agaricomycetes</taxon>
        <taxon>Agaricomycetidae</taxon>
        <taxon>Agaricales</taxon>
        <taxon>Marasmiineae</taxon>
        <taxon>Mycenaceae</taxon>
        <taxon>Mycena</taxon>
    </lineage>
</organism>
<dbReference type="Proteomes" id="UP001218218">
    <property type="component" value="Unassembled WGS sequence"/>
</dbReference>
<feature type="disulfide bond" evidence="8">
    <location>
        <begin position="112"/>
        <end position="116"/>
    </location>
</feature>
<dbReference type="PROSITE" id="PS51910">
    <property type="entry name" value="GH18_2"/>
    <property type="match status" value="1"/>
</dbReference>
<dbReference type="Gene3D" id="3.20.20.80">
    <property type="entry name" value="Glycosidases"/>
    <property type="match status" value="1"/>
</dbReference>
<dbReference type="GO" id="GO:0008843">
    <property type="term" value="F:endochitinase activity"/>
    <property type="evidence" value="ECO:0007669"/>
    <property type="project" value="UniProtKB-EC"/>
</dbReference>
<keyword evidence="11" id="KW-0732">Signal</keyword>
<evidence type="ECO:0000259" key="13">
    <source>
        <dbReference type="PROSITE" id="PS51910"/>
    </source>
</evidence>
<dbReference type="InterPro" id="IPR011583">
    <property type="entry name" value="Chitinase_II/V-like_cat"/>
</dbReference>
<feature type="disulfide bond" evidence="8">
    <location>
        <begin position="94"/>
        <end position="108"/>
    </location>
</feature>
<dbReference type="SMART" id="SM00636">
    <property type="entry name" value="Glyco_18"/>
    <property type="match status" value="1"/>
</dbReference>
<reference evidence="14" key="1">
    <citation type="submission" date="2023-03" db="EMBL/GenBank/DDBJ databases">
        <title>Massive genome expansion in bonnet fungi (Mycena s.s.) driven by repeated elements and novel gene families across ecological guilds.</title>
        <authorList>
            <consortium name="Lawrence Berkeley National Laboratory"/>
            <person name="Harder C.B."/>
            <person name="Miyauchi S."/>
            <person name="Viragh M."/>
            <person name="Kuo A."/>
            <person name="Thoen E."/>
            <person name="Andreopoulos B."/>
            <person name="Lu D."/>
            <person name="Skrede I."/>
            <person name="Drula E."/>
            <person name="Henrissat B."/>
            <person name="Morin E."/>
            <person name="Kohler A."/>
            <person name="Barry K."/>
            <person name="LaButti K."/>
            <person name="Morin E."/>
            <person name="Salamov A."/>
            <person name="Lipzen A."/>
            <person name="Mereny Z."/>
            <person name="Hegedus B."/>
            <person name="Baldrian P."/>
            <person name="Stursova M."/>
            <person name="Weitz H."/>
            <person name="Taylor A."/>
            <person name="Grigoriev I.V."/>
            <person name="Nagy L.G."/>
            <person name="Martin F."/>
            <person name="Kauserud H."/>
        </authorList>
    </citation>
    <scope>NUCLEOTIDE SEQUENCE</scope>
    <source>
        <strain evidence="14">CBHHK002</strain>
    </source>
</reference>
<dbReference type="GO" id="GO:0006032">
    <property type="term" value="P:chitin catabolic process"/>
    <property type="evidence" value="ECO:0007669"/>
    <property type="project" value="UniProtKB-KW"/>
</dbReference>
<dbReference type="GO" id="GO:0008061">
    <property type="term" value="F:chitin binding"/>
    <property type="evidence" value="ECO:0007669"/>
    <property type="project" value="UniProtKB-UniRule"/>
</dbReference>
<name>A0AAD7A2W3_9AGAR</name>